<dbReference type="PROSITE" id="PS50011">
    <property type="entry name" value="PROTEIN_KINASE_DOM"/>
    <property type="match status" value="1"/>
</dbReference>
<feature type="region of interest" description="Disordered" evidence="1">
    <location>
        <begin position="1079"/>
        <end position="1170"/>
    </location>
</feature>
<dbReference type="InterPro" id="IPR011009">
    <property type="entry name" value="Kinase-like_dom_sf"/>
</dbReference>
<dbReference type="InterPro" id="IPR050588">
    <property type="entry name" value="WNK_Ser-Thr_kinase"/>
</dbReference>
<feature type="compositionally biased region" description="Gly residues" evidence="1">
    <location>
        <begin position="152"/>
        <end position="166"/>
    </location>
</feature>
<reference evidence="3 4" key="1">
    <citation type="submission" date="2024-10" db="EMBL/GenBank/DDBJ databases">
        <title>Updated reference genomes for cyclostephanoid diatoms.</title>
        <authorList>
            <person name="Roberts W.R."/>
            <person name="Alverson A.J."/>
        </authorList>
    </citation>
    <scope>NUCLEOTIDE SEQUENCE [LARGE SCALE GENOMIC DNA]</scope>
    <source>
        <strain evidence="3 4">AJA228-03</strain>
    </source>
</reference>
<evidence type="ECO:0000259" key="2">
    <source>
        <dbReference type="PROSITE" id="PS50011"/>
    </source>
</evidence>
<proteinExistence type="predicted"/>
<keyword evidence="4" id="KW-1185">Reference proteome</keyword>
<feature type="compositionally biased region" description="Low complexity" evidence="1">
    <location>
        <begin position="142"/>
        <end position="151"/>
    </location>
</feature>
<feature type="compositionally biased region" description="Low complexity" evidence="1">
    <location>
        <begin position="732"/>
        <end position="744"/>
    </location>
</feature>
<dbReference type="Gene3D" id="1.10.510.10">
    <property type="entry name" value="Transferase(Phosphotransferase) domain 1"/>
    <property type="match status" value="1"/>
</dbReference>
<dbReference type="PROSITE" id="PS00108">
    <property type="entry name" value="PROTEIN_KINASE_ST"/>
    <property type="match status" value="1"/>
</dbReference>
<evidence type="ECO:0000256" key="1">
    <source>
        <dbReference type="SAM" id="MobiDB-lite"/>
    </source>
</evidence>
<feature type="compositionally biased region" description="Polar residues" evidence="1">
    <location>
        <begin position="757"/>
        <end position="782"/>
    </location>
</feature>
<dbReference type="Proteomes" id="UP001530377">
    <property type="component" value="Unassembled WGS sequence"/>
</dbReference>
<dbReference type="InterPro" id="IPR000719">
    <property type="entry name" value="Prot_kinase_dom"/>
</dbReference>
<feature type="region of interest" description="Disordered" evidence="1">
    <location>
        <begin position="821"/>
        <end position="903"/>
    </location>
</feature>
<dbReference type="PANTHER" id="PTHR13902">
    <property type="entry name" value="SERINE/THREONINE-PROTEIN KINASE WNK WITH NO LYSINE -RELATED"/>
    <property type="match status" value="1"/>
</dbReference>
<comment type="caution">
    <text evidence="3">The sequence shown here is derived from an EMBL/GenBank/DDBJ whole genome shotgun (WGS) entry which is preliminary data.</text>
</comment>
<organism evidence="3 4">
    <name type="scientific">Cyclostephanos tholiformis</name>
    <dbReference type="NCBI Taxonomy" id="382380"/>
    <lineage>
        <taxon>Eukaryota</taxon>
        <taxon>Sar</taxon>
        <taxon>Stramenopiles</taxon>
        <taxon>Ochrophyta</taxon>
        <taxon>Bacillariophyta</taxon>
        <taxon>Coscinodiscophyceae</taxon>
        <taxon>Thalassiosirophycidae</taxon>
        <taxon>Stephanodiscales</taxon>
        <taxon>Stephanodiscaceae</taxon>
        <taxon>Cyclostephanos</taxon>
    </lineage>
</organism>
<feature type="compositionally biased region" description="Polar residues" evidence="1">
    <location>
        <begin position="109"/>
        <end position="122"/>
    </location>
</feature>
<feature type="compositionally biased region" description="Basic and acidic residues" evidence="1">
    <location>
        <begin position="26"/>
        <end position="46"/>
    </location>
</feature>
<feature type="compositionally biased region" description="Polar residues" evidence="1">
    <location>
        <begin position="1137"/>
        <end position="1170"/>
    </location>
</feature>
<gene>
    <name evidence="3" type="ORF">ACHAXA_009955</name>
</gene>
<feature type="compositionally biased region" description="Pro residues" evidence="1">
    <location>
        <begin position="52"/>
        <end position="71"/>
    </location>
</feature>
<feature type="compositionally biased region" description="Low complexity" evidence="1">
    <location>
        <begin position="866"/>
        <end position="880"/>
    </location>
</feature>
<evidence type="ECO:0000313" key="4">
    <source>
        <dbReference type="Proteomes" id="UP001530377"/>
    </source>
</evidence>
<dbReference type="Pfam" id="PF00069">
    <property type="entry name" value="Pkinase"/>
    <property type="match status" value="1"/>
</dbReference>
<feature type="region of interest" description="Disordered" evidence="1">
    <location>
        <begin position="1"/>
        <end position="211"/>
    </location>
</feature>
<dbReference type="EMBL" id="JALLPB020000119">
    <property type="protein sequence ID" value="KAL3817124.1"/>
    <property type="molecule type" value="Genomic_DNA"/>
</dbReference>
<dbReference type="CDD" id="cd13983">
    <property type="entry name" value="STKc_WNK"/>
    <property type="match status" value="1"/>
</dbReference>
<feature type="compositionally biased region" description="Polar residues" evidence="1">
    <location>
        <begin position="846"/>
        <end position="865"/>
    </location>
</feature>
<dbReference type="SUPFAM" id="SSF56112">
    <property type="entry name" value="Protein kinase-like (PK-like)"/>
    <property type="match status" value="1"/>
</dbReference>
<feature type="compositionally biased region" description="Polar residues" evidence="1">
    <location>
        <begin position="975"/>
        <end position="987"/>
    </location>
</feature>
<feature type="compositionally biased region" description="Pro residues" evidence="1">
    <location>
        <begin position="195"/>
        <end position="206"/>
    </location>
</feature>
<dbReference type="Gene3D" id="3.30.200.20">
    <property type="entry name" value="Phosphorylase Kinase, domain 1"/>
    <property type="match status" value="1"/>
</dbReference>
<dbReference type="SMART" id="SM00220">
    <property type="entry name" value="S_TKc"/>
    <property type="match status" value="1"/>
</dbReference>
<feature type="region of interest" description="Disordered" evidence="1">
    <location>
        <begin position="732"/>
        <end position="782"/>
    </location>
</feature>
<name>A0ABD3RY10_9STRA</name>
<evidence type="ECO:0000313" key="3">
    <source>
        <dbReference type="EMBL" id="KAL3817124.1"/>
    </source>
</evidence>
<dbReference type="AlphaFoldDB" id="A0ABD3RY10"/>
<feature type="compositionally biased region" description="Polar residues" evidence="1">
    <location>
        <begin position="167"/>
        <end position="187"/>
    </location>
</feature>
<dbReference type="InterPro" id="IPR008271">
    <property type="entry name" value="Ser/Thr_kinase_AS"/>
</dbReference>
<dbReference type="FunFam" id="1.10.510.10:FF:001565">
    <property type="entry name" value="WNK protein kinase"/>
    <property type="match status" value="1"/>
</dbReference>
<feature type="region of interest" description="Disordered" evidence="1">
    <location>
        <begin position="975"/>
        <end position="1000"/>
    </location>
</feature>
<feature type="domain" description="Protein kinase" evidence="2">
    <location>
        <begin position="162"/>
        <end position="455"/>
    </location>
</feature>
<protein>
    <recommendedName>
        <fullName evidence="2">Protein kinase domain-containing protein</fullName>
    </recommendedName>
</protein>
<accession>A0ABD3RY10</accession>
<sequence>MRSTAGPTKTKGGHARPGSGPGGDDPNERGREECGGGEGGKSEIGRGGDITPPLPPPRLPPTPSPSPPPTLPDDDRRFVVDLVDDLVDDPHPPPLSVIDGPSAVRGTPDENSTLGGCSTTAEASVDGLSHRASYRYDDRTPGSSVGSSSSILGGGGGRPLGGGGNDTVGSSSFPNVISTERQTSTAGRSRDAASPPLPPPPPPLPPRKAVERPSLKHSGIEVAWNVVKLSGVPKAERTRIVNEVRLLERLHHPNIISFHGSWVNRETERVIFVTEILSSGTLKSFVQKVQLIRWKIFRRWAIQILNGLEYLHSQDPPIIHRDLKCDNIFINGTSGDLRIGDFGLSTAISKKNQPLSVLGTPEFMAPELYDENYNEKVDIYAFGMLLLEIITRDVPYHECANPAQIYKKVTQGIPPPSLHRVKSIDARNFILLCLGIGEDANARPSASDLLKHQFLAKNSDDEMTIELEPAVQDTIIEEAAQTSMTFSDDSGSHGSVAKVSGNGDKVTMKSASSTPCLVASSMGQRNEVAAALENMGPNPLESKELTQSVGTVDDEQIDDQFGKMPENEANMKKVTVLMGRGTALTNNEPPAKEMEVISLSSTPPPTALAITSPSSVIKDSDTSNLGSSLPYKVWAVPPAVIDGGNKPYPNNTINLALTLPDVSQTTIEFTFDLVDDDPVQIAREMVTELDEVPDDAVLEISTAISAVAREARMKQNQWTQLQQQQQQNVLAQQALHQQHQQHSQSMMALHSPGSVGIQPQPTQAPQGVVPSHQQHVYGSGFSSTDSFQRTSFAVVEPQPGPLCSDLSQTVVSGPVSILLQSQQRAQHHAGQIPPLPPEPSQFLIPPSSQMSTLQMSTPQPQQQKNSDGQSLSMPSSPSTSIQLAQEPNHIRRSTDSNVQRSSSMDFLSHNVELSTNLAAAQAPALSTLSQQQQHLLTPTLSNSSQDMITSRQFAPQGVSITQDASDKLLHQGHNASLQREAHNSQPSEGLDDGNNVEADAEAEEIRKLEQELEKKLQRAKKSYHTRMDNLQRSKEEVEAQHQMLLEKHEKERIEFEKRVRLAEEEQARRLNQIQQEFLEKKREVRQQRARLPPTSMAPMHQMQNGNDGKGMSGSRPPLHGGHKRSSSHFDSSMAHISPTTLDHTRNSCESNVTESSQAQIESPQHHQQPP</sequence>